<name>A0A2M4B347_9DIPT</name>
<dbReference type="AlphaFoldDB" id="A0A2M4B347"/>
<accession>A0A2M4B347</accession>
<feature type="signal peptide" evidence="1">
    <location>
        <begin position="1"/>
        <end position="15"/>
    </location>
</feature>
<evidence type="ECO:0000256" key="1">
    <source>
        <dbReference type="SAM" id="SignalP"/>
    </source>
</evidence>
<organism evidence="2">
    <name type="scientific">Anopheles triannulatus</name>
    <dbReference type="NCBI Taxonomy" id="58253"/>
    <lineage>
        <taxon>Eukaryota</taxon>
        <taxon>Metazoa</taxon>
        <taxon>Ecdysozoa</taxon>
        <taxon>Arthropoda</taxon>
        <taxon>Hexapoda</taxon>
        <taxon>Insecta</taxon>
        <taxon>Pterygota</taxon>
        <taxon>Neoptera</taxon>
        <taxon>Endopterygota</taxon>
        <taxon>Diptera</taxon>
        <taxon>Nematocera</taxon>
        <taxon>Culicoidea</taxon>
        <taxon>Culicidae</taxon>
        <taxon>Anophelinae</taxon>
        <taxon>Anopheles</taxon>
    </lineage>
</organism>
<keyword evidence="1" id="KW-0732">Signal</keyword>
<reference evidence="2" key="1">
    <citation type="submission" date="2018-01" db="EMBL/GenBank/DDBJ databases">
        <title>An insight into the sialome of Amazonian anophelines.</title>
        <authorList>
            <person name="Ribeiro J.M."/>
            <person name="Scarpassa V."/>
            <person name="Calvo E."/>
        </authorList>
    </citation>
    <scope>NUCLEOTIDE SEQUENCE</scope>
    <source>
        <tissue evidence="2">Salivary glands</tissue>
    </source>
</reference>
<dbReference type="EMBL" id="GGFK01014142">
    <property type="protein sequence ID" value="MBW47463.1"/>
    <property type="molecule type" value="Transcribed_RNA"/>
</dbReference>
<evidence type="ECO:0000313" key="2">
    <source>
        <dbReference type="EMBL" id="MBW47463.1"/>
    </source>
</evidence>
<feature type="chain" id="PRO_5014954131" evidence="1">
    <location>
        <begin position="16"/>
        <end position="71"/>
    </location>
</feature>
<protein>
    <submittedName>
        <fullName evidence="2">Putative secreted protein</fullName>
    </submittedName>
</protein>
<proteinExistence type="predicted"/>
<sequence>MKRCLLCMNACCCDALSCCCCWKAPFVNWFAVVNSCPWAPGAEMIILPPMFCIPAACNVPCRGICCPVADV</sequence>